<feature type="transmembrane region" description="Helical" evidence="2">
    <location>
        <begin position="105"/>
        <end position="129"/>
    </location>
</feature>
<keyword evidence="2" id="KW-0812">Transmembrane</keyword>
<feature type="transmembrane region" description="Helical" evidence="2">
    <location>
        <begin position="237"/>
        <end position="264"/>
    </location>
</feature>
<keyword evidence="2" id="KW-0472">Membrane</keyword>
<feature type="transmembrane region" description="Helical" evidence="2">
    <location>
        <begin position="365"/>
        <end position="389"/>
    </location>
</feature>
<feature type="transmembrane region" description="Helical" evidence="2">
    <location>
        <begin position="78"/>
        <end position="99"/>
    </location>
</feature>
<evidence type="ECO:0000256" key="2">
    <source>
        <dbReference type="SAM" id="Phobius"/>
    </source>
</evidence>
<accession>A0A972VXD6</accession>
<feature type="transmembrane region" description="Helical" evidence="2">
    <location>
        <begin position="324"/>
        <end position="344"/>
    </location>
</feature>
<feature type="transmembrane region" description="Helical" evidence="2">
    <location>
        <begin position="37"/>
        <end position="57"/>
    </location>
</feature>
<dbReference type="InterPro" id="IPR036259">
    <property type="entry name" value="MFS_trans_sf"/>
</dbReference>
<dbReference type="Gene3D" id="1.20.1250.20">
    <property type="entry name" value="MFS general substrate transporter like domains"/>
    <property type="match status" value="2"/>
</dbReference>
<dbReference type="GO" id="GO:0008643">
    <property type="term" value="P:carbohydrate transport"/>
    <property type="evidence" value="ECO:0007669"/>
    <property type="project" value="InterPro"/>
</dbReference>
<reference evidence="3" key="1">
    <citation type="submission" date="2020-05" db="EMBL/GenBank/DDBJ databases">
        <title>Sulfur intermediates as new biogeochemical hubs in an aquatic model microbial ecosystem.</title>
        <authorList>
            <person name="Vigneron A."/>
        </authorList>
    </citation>
    <scope>NUCLEOTIDE SEQUENCE</scope>
    <source>
        <strain evidence="3">Bin.250</strain>
    </source>
</reference>
<dbReference type="Proteomes" id="UP000754644">
    <property type="component" value="Unassembled WGS sequence"/>
</dbReference>
<dbReference type="AlphaFoldDB" id="A0A972VXD6"/>
<dbReference type="Pfam" id="PF13347">
    <property type="entry name" value="MFS_2"/>
    <property type="match status" value="1"/>
</dbReference>
<organism evidence="3 4">
    <name type="scientific">SAR86 cluster bacterium</name>
    <dbReference type="NCBI Taxonomy" id="2030880"/>
    <lineage>
        <taxon>Bacteria</taxon>
        <taxon>Pseudomonadati</taxon>
        <taxon>Pseudomonadota</taxon>
        <taxon>Gammaproteobacteria</taxon>
        <taxon>SAR86 cluster</taxon>
    </lineage>
</organism>
<evidence type="ECO:0000313" key="4">
    <source>
        <dbReference type="Proteomes" id="UP000754644"/>
    </source>
</evidence>
<dbReference type="SUPFAM" id="SSF103473">
    <property type="entry name" value="MFS general substrate transporter"/>
    <property type="match status" value="1"/>
</dbReference>
<feature type="transmembrane region" description="Helical" evidence="2">
    <location>
        <begin position="300"/>
        <end position="318"/>
    </location>
</feature>
<dbReference type="GO" id="GO:0005886">
    <property type="term" value="C:plasma membrane"/>
    <property type="evidence" value="ECO:0007669"/>
    <property type="project" value="TreeGrafter"/>
</dbReference>
<dbReference type="PANTHER" id="PTHR11328">
    <property type="entry name" value="MAJOR FACILITATOR SUPERFAMILY DOMAIN-CONTAINING PROTEIN"/>
    <property type="match status" value="1"/>
</dbReference>
<dbReference type="PANTHER" id="PTHR11328:SF24">
    <property type="entry name" value="MAJOR FACILITATOR SUPERFAMILY (MFS) PROFILE DOMAIN-CONTAINING PROTEIN"/>
    <property type="match status" value="1"/>
</dbReference>
<feature type="transmembrane region" description="Helical" evidence="2">
    <location>
        <begin position="270"/>
        <end position="288"/>
    </location>
</feature>
<keyword evidence="2" id="KW-1133">Transmembrane helix</keyword>
<dbReference type="InterPro" id="IPR039672">
    <property type="entry name" value="MFS_2"/>
</dbReference>
<feature type="transmembrane region" description="Helical" evidence="2">
    <location>
        <begin position="150"/>
        <end position="169"/>
    </location>
</feature>
<proteinExistence type="inferred from homology"/>
<feature type="transmembrane region" description="Helical" evidence="2">
    <location>
        <begin position="409"/>
        <end position="429"/>
    </location>
</feature>
<evidence type="ECO:0000313" key="3">
    <source>
        <dbReference type="EMBL" id="NQV65438.1"/>
    </source>
</evidence>
<gene>
    <name evidence="3" type="ORF">HQ497_08735</name>
</gene>
<sequence>MKLSNKTLFAFAFLNLPLSLGGLPLGLYLTPYYASEFGISLSMIGVIIMLTRITDVITDPLIGTLSDRTPAKYGRRGLWILIGMPIMSVAVIAVFDPFFTPTPLYLFTAVALLYFGWTLIGIPLTAWIAEISSDYNERSRITGARTWGGIVGSLVAIAAPLILAGLAGAGFSSLTPETPGSLQPMLRVLAWSSVIFLFISVPYLLLNVPQPLFKQTERVDLKKGFRLILQNQAFRRLLIANVLGAIGWNSINTLFIFFVTLYLLADASQWPIIIVSYLMGQFVGTPLIMTIASRFNKHRLLAVSSLISSAIFSLVLLFQPGDYVWYIVLNFFTGILAPANAILAPSMAADVIDQDTLESGEQRGALFMALWGMADKFAIAAAAGITLPLVQYLGFDPLIQNDPDSLKVLQYSFCFVPICFFILSVGFLWNYPLTRERHGELREALTRKNLLAQDMDGP</sequence>
<dbReference type="GO" id="GO:0015293">
    <property type="term" value="F:symporter activity"/>
    <property type="evidence" value="ECO:0007669"/>
    <property type="project" value="InterPro"/>
</dbReference>
<comment type="caution">
    <text evidence="3">The sequence shown here is derived from an EMBL/GenBank/DDBJ whole genome shotgun (WGS) entry which is preliminary data.</text>
</comment>
<name>A0A972VXD6_9GAMM</name>
<dbReference type="EMBL" id="JABMOJ010000324">
    <property type="protein sequence ID" value="NQV65438.1"/>
    <property type="molecule type" value="Genomic_DNA"/>
</dbReference>
<evidence type="ECO:0000256" key="1">
    <source>
        <dbReference type="ARBA" id="ARBA00009617"/>
    </source>
</evidence>
<comment type="similarity">
    <text evidence="1">Belongs to the sodium:galactoside symporter (TC 2.A.2) family.</text>
</comment>
<protein>
    <submittedName>
        <fullName evidence="3">MFS transporter</fullName>
    </submittedName>
</protein>
<feature type="transmembrane region" description="Helical" evidence="2">
    <location>
        <begin position="189"/>
        <end position="208"/>
    </location>
</feature>